<evidence type="ECO:0000256" key="4">
    <source>
        <dbReference type="ARBA" id="ARBA00023204"/>
    </source>
</evidence>
<evidence type="ECO:0000313" key="7">
    <source>
        <dbReference type="Proteomes" id="UP001075354"/>
    </source>
</evidence>
<evidence type="ECO:0000256" key="3">
    <source>
        <dbReference type="ARBA" id="ARBA00022763"/>
    </source>
</evidence>
<dbReference type="PANTHER" id="PTHR46202:SF1">
    <property type="entry name" value="DNA EXCISION REPAIR PROTEIN ERCC-8"/>
    <property type="match status" value="1"/>
</dbReference>
<dbReference type="GO" id="GO:0000209">
    <property type="term" value="P:protein polyubiquitination"/>
    <property type="evidence" value="ECO:0007669"/>
    <property type="project" value="TreeGrafter"/>
</dbReference>
<dbReference type="InterPro" id="IPR042238">
    <property type="entry name" value="Rad28/ERCC8/Ckn1/ATCSA-1"/>
</dbReference>
<feature type="repeat" description="WD" evidence="5">
    <location>
        <begin position="240"/>
        <end position="281"/>
    </location>
</feature>
<evidence type="ECO:0008006" key="8">
    <source>
        <dbReference type="Google" id="ProtNLM"/>
    </source>
</evidence>
<dbReference type="Proteomes" id="UP001075354">
    <property type="component" value="Chromosome 2"/>
</dbReference>
<dbReference type="PRINTS" id="PR00320">
    <property type="entry name" value="GPROTEINBRPT"/>
</dbReference>
<dbReference type="EMBL" id="JAPTSV010000002">
    <property type="protein sequence ID" value="KAJ1531093.1"/>
    <property type="molecule type" value="Genomic_DNA"/>
</dbReference>
<dbReference type="AlphaFoldDB" id="A0AAV7Y139"/>
<dbReference type="PROSITE" id="PS00678">
    <property type="entry name" value="WD_REPEATS_1"/>
    <property type="match status" value="1"/>
</dbReference>
<comment type="caution">
    <text evidence="6">The sequence shown here is derived from an EMBL/GenBank/DDBJ whole genome shotgun (WGS) entry which is preliminary data.</text>
</comment>
<dbReference type="InterPro" id="IPR019775">
    <property type="entry name" value="WD40_repeat_CS"/>
</dbReference>
<keyword evidence="3" id="KW-0227">DNA damage</keyword>
<dbReference type="GO" id="GO:0000109">
    <property type="term" value="C:nucleotide-excision repair complex"/>
    <property type="evidence" value="ECO:0007669"/>
    <property type="project" value="TreeGrafter"/>
</dbReference>
<dbReference type="Gene3D" id="2.130.10.10">
    <property type="entry name" value="YVTN repeat-like/Quinoprotein amine dehydrogenase"/>
    <property type="match status" value="1"/>
</dbReference>
<reference evidence="6" key="1">
    <citation type="submission" date="2022-12" db="EMBL/GenBank/DDBJ databases">
        <title>Chromosome-level genome assembly of the bean flower thrips Megalurothrips usitatus.</title>
        <authorList>
            <person name="Ma L."/>
            <person name="Liu Q."/>
            <person name="Li H."/>
            <person name="Cai W."/>
        </authorList>
    </citation>
    <scope>NUCLEOTIDE SEQUENCE</scope>
    <source>
        <strain evidence="6">Cailab_2022a</strain>
    </source>
</reference>
<dbReference type="InterPro" id="IPR020472">
    <property type="entry name" value="WD40_PAC1"/>
</dbReference>
<feature type="repeat" description="WD" evidence="5">
    <location>
        <begin position="94"/>
        <end position="136"/>
    </location>
</feature>
<dbReference type="GO" id="GO:0031464">
    <property type="term" value="C:Cul4A-RING E3 ubiquitin ligase complex"/>
    <property type="evidence" value="ECO:0007669"/>
    <property type="project" value="TreeGrafter"/>
</dbReference>
<name>A0AAV7Y139_9NEOP</name>
<accession>A0AAV7Y139</accession>
<evidence type="ECO:0000256" key="2">
    <source>
        <dbReference type="ARBA" id="ARBA00022737"/>
    </source>
</evidence>
<protein>
    <recommendedName>
        <fullName evidence="8">DNA excision repair protein ERCC-8</fullName>
    </recommendedName>
</protein>
<keyword evidence="1 5" id="KW-0853">WD repeat</keyword>
<keyword evidence="4" id="KW-0234">DNA repair</keyword>
<dbReference type="Pfam" id="PF00400">
    <property type="entry name" value="WD40"/>
    <property type="match status" value="5"/>
</dbReference>
<dbReference type="SMART" id="SM00320">
    <property type="entry name" value="WD40"/>
    <property type="match status" value="6"/>
</dbReference>
<evidence type="ECO:0000256" key="1">
    <source>
        <dbReference type="ARBA" id="ARBA00022574"/>
    </source>
</evidence>
<sequence>MIHRLEKLQTGTLDPFHFRVSESCKRARNLALSNHRDVENVHSSGVLSLDLDADGRYLLSGCSDGSIYIHDLFNFSGSPSFTADVEQIIEKNHKFAHKYSTECVQWYPQDSGLFVTGSMDKYLKVWDSNRMRPVESVKFEGRIFQVHMSTNAASKCLVAVAGTESIVRLVDLTTGSCAHELRGHESAVLTCRWSPREEFLLATGSCDGRIILWDARAANTALRVLDQNNGQVYYNNKFKLKSHDGGVNGLCFTENGQHLISLGWDAKAKLWNMTTGRRETVDFNAVPSEKRKCVQFDVAGCWRDELVYIPSDGKVLVCEVQTGKLVKTLRGHYNEVNACKYNALHQELYSGANDRSILIWTPDLAQEMAYKDHVNVQRANIGTSHARVEVTQDVWSSDEDD</sequence>
<dbReference type="PROSITE" id="PS50082">
    <property type="entry name" value="WD_REPEATS_2"/>
    <property type="match status" value="5"/>
</dbReference>
<feature type="repeat" description="WD" evidence="5">
    <location>
        <begin position="181"/>
        <end position="223"/>
    </location>
</feature>
<keyword evidence="2" id="KW-0677">Repeat</keyword>
<feature type="repeat" description="WD" evidence="5">
    <location>
        <begin position="39"/>
        <end position="72"/>
    </location>
</feature>
<feature type="repeat" description="WD" evidence="5">
    <location>
        <begin position="329"/>
        <end position="360"/>
    </location>
</feature>
<dbReference type="InterPro" id="IPR001680">
    <property type="entry name" value="WD40_rpt"/>
</dbReference>
<dbReference type="InterPro" id="IPR036322">
    <property type="entry name" value="WD40_repeat_dom_sf"/>
</dbReference>
<dbReference type="GO" id="GO:0006283">
    <property type="term" value="P:transcription-coupled nucleotide-excision repair"/>
    <property type="evidence" value="ECO:0007669"/>
    <property type="project" value="InterPro"/>
</dbReference>
<dbReference type="PANTHER" id="PTHR46202">
    <property type="entry name" value="DNA EXCISION REPAIR PROTEIN ERCC-8"/>
    <property type="match status" value="1"/>
</dbReference>
<gene>
    <name evidence="6" type="ORF">ONE63_005918</name>
</gene>
<organism evidence="6 7">
    <name type="scientific">Megalurothrips usitatus</name>
    <name type="common">bean blossom thrips</name>
    <dbReference type="NCBI Taxonomy" id="439358"/>
    <lineage>
        <taxon>Eukaryota</taxon>
        <taxon>Metazoa</taxon>
        <taxon>Ecdysozoa</taxon>
        <taxon>Arthropoda</taxon>
        <taxon>Hexapoda</taxon>
        <taxon>Insecta</taxon>
        <taxon>Pterygota</taxon>
        <taxon>Neoptera</taxon>
        <taxon>Paraneoptera</taxon>
        <taxon>Thysanoptera</taxon>
        <taxon>Terebrantia</taxon>
        <taxon>Thripoidea</taxon>
        <taxon>Thripidae</taxon>
        <taxon>Megalurothrips</taxon>
    </lineage>
</organism>
<dbReference type="GO" id="GO:0043161">
    <property type="term" value="P:proteasome-mediated ubiquitin-dependent protein catabolic process"/>
    <property type="evidence" value="ECO:0007669"/>
    <property type="project" value="TreeGrafter"/>
</dbReference>
<keyword evidence="7" id="KW-1185">Reference proteome</keyword>
<proteinExistence type="predicted"/>
<evidence type="ECO:0000256" key="5">
    <source>
        <dbReference type="PROSITE-ProRule" id="PRU00221"/>
    </source>
</evidence>
<dbReference type="InterPro" id="IPR015943">
    <property type="entry name" value="WD40/YVTN_repeat-like_dom_sf"/>
</dbReference>
<dbReference type="SUPFAM" id="SSF50978">
    <property type="entry name" value="WD40 repeat-like"/>
    <property type="match status" value="1"/>
</dbReference>
<evidence type="ECO:0000313" key="6">
    <source>
        <dbReference type="EMBL" id="KAJ1531093.1"/>
    </source>
</evidence>
<dbReference type="PROSITE" id="PS50294">
    <property type="entry name" value="WD_REPEATS_REGION"/>
    <property type="match status" value="3"/>
</dbReference>